<dbReference type="Proteomes" id="UP000619545">
    <property type="component" value="Unassembled WGS sequence"/>
</dbReference>
<gene>
    <name evidence="1" type="ORF">HA336_04795</name>
</gene>
<dbReference type="AlphaFoldDB" id="A0A832WAW7"/>
<dbReference type="GeneID" id="41583376"/>
<dbReference type="EMBL" id="DUJS01000004">
    <property type="protein sequence ID" value="HII70533.1"/>
    <property type="molecule type" value="Genomic_DNA"/>
</dbReference>
<proteinExistence type="predicted"/>
<accession>A0A832WAW7</accession>
<evidence type="ECO:0000313" key="2">
    <source>
        <dbReference type="Proteomes" id="UP000619545"/>
    </source>
</evidence>
<dbReference type="RefSeq" id="WP_148679460.1">
    <property type="nucleotide sequence ID" value="NZ_DUJS01000004.1"/>
</dbReference>
<organism evidence="1 2">
    <name type="scientific">Methanopyrus kandleri</name>
    <dbReference type="NCBI Taxonomy" id="2320"/>
    <lineage>
        <taxon>Archaea</taxon>
        <taxon>Methanobacteriati</taxon>
        <taxon>Methanobacteriota</taxon>
        <taxon>Methanomada group</taxon>
        <taxon>Methanopyri</taxon>
        <taxon>Methanopyrales</taxon>
        <taxon>Methanopyraceae</taxon>
        <taxon>Methanopyrus</taxon>
    </lineage>
</organism>
<protein>
    <submittedName>
        <fullName evidence="1">Uncharacterized protein</fullName>
    </submittedName>
</protein>
<comment type="caution">
    <text evidence="1">The sequence shown here is derived from an EMBL/GenBank/DDBJ whole genome shotgun (WGS) entry which is preliminary data.</text>
</comment>
<name>A0A832WAW7_9EURY</name>
<reference evidence="1" key="1">
    <citation type="journal article" date="2020" name="bioRxiv">
        <title>A rank-normalized archaeal taxonomy based on genome phylogeny resolves widespread incomplete and uneven classifications.</title>
        <authorList>
            <person name="Rinke C."/>
            <person name="Chuvochina M."/>
            <person name="Mussig A.J."/>
            <person name="Chaumeil P.-A."/>
            <person name="Waite D.W."/>
            <person name="Whitman W.B."/>
            <person name="Parks D.H."/>
            <person name="Hugenholtz P."/>
        </authorList>
    </citation>
    <scope>NUCLEOTIDE SEQUENCE</scope>
    <source>
        <strain evidence="1">UBA8853</strain>
    </source>
</reference>
<sequence length="119" mass="13497">MRRLGLVLGVDPEDLRFVERYRGRAYLQTFEDRDENLNPERSAVDALHRALRALNEGMDAVKGVVEKADGVRELARALAAVARRRHGDPDNYPRELRRVMSLLSALGEPVPGQKTLDEY</sequence>
<evidence type="ECO:0000313" key="1">
    <source>
        <dbReference type="EMBL" id="HII70533.1"/>
    </source>
</evidence>